<feature type="region of interest" description="Disordered" evidence="1">
    <location>
        <begin position="1"/>
        <end position="29"/>
    </location>
</feature>
<keyword evidence="3" id="KW-1185">Reference proteome</keyword>
<reference evidence="2 3" key="1">
    <citation type="submission" date="2019-11" db="EMBL/GenBank/DDBJ databases">
        <title>Whole genome sequence of Oryza granulata.</title>
        <authorList>
            <person name="Li W."/>
        </authorList>
    </citation>
    <scope>NUCLEOTIDE SEQUENCE [LARGE SCALE GENOMIC DNA]</scope>
    <source>
        <strain evidence="3">cv. Menghai</strain>
        <tissue evidence="2">Leaf</tissue>
    </source>
</reference>
<evidence type="ECO:0000313" key="3">
    <source>
        <dbReference type="Proteomes" id="UP000479710"/>
    </source>
</evidence>
<sequence>MGNAMGQGNRRKKNHGSEPEEKGDIKGGEGLRTTAIDLWSPVVFSPLSPARARARALVVFSHADLSI</sequence>
<accession>A0A6G1FDV0</accession>
<protein>
    <submittedName>
        <fullName evidence="2">Uncharacterized protein</fullName>
    </submittedName>
</protein>
<dbReference type="AlphaFoldDB" id="A0A6G1FDV0"/>
<evidence type="ECO:0000256" key="1">
    <source>
        <dbReference type="SAM" id="MobiDB-lite"/>
    </source>
</evidence>
<proteinExistence type="predicted"/>
<comment type="caution">
    <text evidence="2">The sequence shown here is derived from an EMBL/GenBank/DDBJ whole genome shotgun (WGS) entry which is preliminary data.</text>
</comment>
<organism evidence="2 3">
    <name type="scientific">Oryza meyeriana var. granulata</name>
    <dbReference type="NCBI Taxonomy" id="110450"/>
    <lineage>
        <taxon>Eukaryota</taxon>
        <taxon>Viridiplantae</taxon>
        <taxon>Streptophyta</taxon>
        <taxon>Embryophyta</taxon>
        <taxon>Tracheophyta</taxon>
        <taxon>Spermatophyta</taxon>
        <taxon>Magnoliopsida</taxon>
        <taxon>Liliopsida</taxon>
        <taxon>Poales</taxon>
        <taxon>Poaceae</taxon>
        <taxon>BOP clade</taxon>
        <taxon>Oryzoideae</taxon>
        <taxon>Oryzeae</taxon>
        <taxon>Oryzinae</taxon>
        <taxon>Oryza</taxon>
        <taxon>Oryza meyeriana</taxon>
    </lineage>
</organism>
<evidence type="ECO:0000313" key="2">
    <source>
        <dbReference type="EMBL" id="KAF0934965.1"/>
    </source>
</evidence>
<name>A0A6G1FDV0_9ORYZ</name>
<feature type="compositionally biased region" description="Basic and acidic residues" evidence="1">
    <location>
        <begin position="15"/>
        <end position="29"/>
    </location>
</feature>
<gene>
    <name evidence="2" type="ORF">E2562_029495</name>
</gene>
<dbReference type="Proteomes" id="UP000479710">
    <property type="component" value="Unassembled WGS sequence"/>
</dbReference>
<dbReference type="EMBL" id="SPHZ02000001">
    <property type="protein sequence ID" value="KAF0934965.1"/>
    <property type="molecule type" value="Genomic_DNA"/>
</dbReference>